<dbReference type="EMBL" id="PGOL01002424">
    <property type="protein sequence ID" value="PKI48227.1"/>
    <property type="molecule type" value="Genomic_DNA"/>
</dbReference>
<dbReference type="Pfam" id="PF14223">
    <property type="entry name" value="Retrotran_gag_2"/>
    <property type="match status" value="1"/>
</dbReference>
<organism evidence="2 3">
    <name type="scientific">Punica granatum</name>
    <name type="common">Pomegranate</name>
    <dbReference type="NCBI Taxonomy" id="22663"/>
    <lineage>
        <taxon>Eukaryota</taxon>
        <taxon>Viridiplantae</taxon>
        <taxon>Streptophyta</taxon>
        <taxon>Embryophyta</taxon>
        <taxon>Tracheophyta</taxon>
        <taxon>Spermatophyta</taxon>
        <taxon>Magnoliopsida</taxon>
        <taxon>eudicotyledons</taxon>
        <taxon>Gunneridae</taxon>
        <taxon>Pentapetalae</taxon>
        <taxon>rosids</taxon>
        <taxon>malvids</taxon>
        <taxon>Myrtales</taxon>
        <taxon>Lythraceae</taxon>
        <taxon>Punica</taxon>
    </lineage>
</organism>
<evidence type="ECO:0000313" key="3">
    <source>
        <dbReference type="Proteomes" id="UP000233551"/>
    </source>
</evidence>
<protein>
    <submittedName>
        <fullName evidence="2">Uncharacterized protein</fullName>
    </submittedName>
</protein>
<sequence>MLGVSCELEKFNGMNNFELCWIKMKALLVQHGLEGALEGESKLPATLSLDEKIMMDLTNVNIKISDEDQALLLLSTLFEFYESLVITMLYRRTRITLKDVKVALNSKEVQNKVFGDQGSDGEGPVARDRVNYPRRKV</sequence>
<feature type="region of interest" description="Disordered" evidence="1">
    <location>
        <begin position="113"/>
        <end position="137"/>
    </location>
</feature>
<evidence type="ECO:0000256" key="1">
    <source>
        <dbReference type="SAM" id="MobiDB-lite"/>
    </source>
</evidence>
<dbReference type="AlphaFoldDB" id="A0A2I0IW50"/>
<dbReference type="Proteomes" id="UP000233551">
    <property type="component" value="Unassembled WGS sequence"/>
</dbReference>
<comment type="caution">
    <text evidence="2">The sequence shown here is derived from an EMBL/GenBank/DDBJ whole genome shotgun (WGS) entry which is preliminary data.</text>
</comment>
<accession>A0A2I0IW50</accession>
<proteinExistence type="predicted"/>
<evidence type="ECO:0000313" key="2">
    <source>
        <dbReference type="EMBL" id="PKI48227.1"/>
    </source>
</evidence>
<reference evidence="2 3" key="1">
    <citation type="submission" date="2017-11" db="EMBL/GenBank/DDBJ databases">
        <title>De-novo sequencing of pomegranate (Punica granatum L.) genome.</title>
        <authorList>
            <person name="Akparov Z."/>
            <person name="Amiraslanov A."/>
            <person name="Hajiyeva S."/>
            <person name="Abbasov M."/>
            <person name="Kaur K."/>
            <person name="Hamwieh A."/>
            <person name="Solovyev V."/>
            <person name="Salamov A."/>
            <person name="Braich B."/>
            <person name="Kosarev P."/>
            <person name="Mahmoud A."/>
            <person name="Hajiyev E."/>
            <person name="Babayeva S."/>
            <person name="Izzatullayeva V."/>
            <person name="Mammadov A."/>
            <person name="Mammadov A."/>
            <person name="Sharifova S."/>
            <person name="Ojaghi J."/>
            <person name="Eynullazada K."/>
            <person name="Bayramov B."/>
            <person name="Abdulazimova A."/>
            <person name="Shahmuradov I."/>
        </authorList>
    </citation>
    <scope>NUCLEOTIDE SEQUENCE [LARGE SCALE GENOMIC DNA]</scope>
    <source>
        <strain evidence="3">cv. AG2017</strain>
        <tissue evidence="2">Leaf</tissue>
    </source>
</reference>
<gene>
    <name evidence="2" type="ORF">CRG98_031382</name>
</gene>
<name>A0A2I0IW50_PUNGR</name>
<keyword evidence="3" id="KW-1185">Reference proteome</keyword>